<reference evidence="2" key="2">
    <citation type="journal article" date="2015" name="Fish Shellfish Immunol.">
        <title>Early steps in the European eel (Anguilla anguilla)-Vibrio vulnificus interaction in the gills: Role of the RtxA13 toxin.</title>
        <authorList>
            <person name="Callol A."/>
            <person name="Pajuelo D."/>
            <person name="Ebbesson L."/>
            <person name="Teles M."/>
            <person name="MacKenzie S."/>
            <person name="Amaro C."/>
        </authorList>
    </citation>
    <scope>NUCLEOTIDE SEQUENCE</scope>
</reference>
<organism evidence="2">
    <name type="scientific">Anguilla anguilla</name>
    <name type="common">European freshwater eel</name>
    <name type="synonym">Muraena anguilla</name>
    <dbReference type="NCBI Taxonomy" id="7936"/>
    <lineage>
        <taxon>Eukaryota</taxon>
        <taxon>Metazoa</taxon>
        <taxon>Chordata</taxon>
        <taxon>Craniata</taxon>
        <taxon>Vertebrata</taxon>
        <taxon>Euteleostomi</taxon>
        <taxon>Actinopterygii</taxon>
        <taxon>Neopterygii</taxon>
        <taxon>Teleostei</taxon>
        <taxon>Anguilliformes</taxon>
        <taxon>Anguillidae</taxon>
        <taxon>Anguilla</taxon>
    </lineage>
</organism>
<keyword evidence="1" id="KW-0472">Membrane</keyword>
<accession>A0A0E9UX27</accession>
<evidence type="ECO:0000256" key="1">
    <source>
        <dbReference type="SAM" id="Phobius"/>
    </source>
</evidence>
<name>A0A0E9UX27_ANGAN</name>
<keyword evidence="1" id="KW-0812">Transmembrane</keyword>
<proteinExistence type="predicted"/>
<dbReference type="EMBL" id="GBXM01038847">
    <property type="protein sequence ID" value="JAH69730.1"/>
    <property type="molecule type" value="Transcribed_RNA"/>
</dbReference>
<protein>
    <submittedName>
        <fullName evidence="2">Uncharacterized protein</fullName>
    </submittedName>
</protein>
<feature type="transmembrane region" description="Helical" evidence="1">
    <location>
        <begin position="37"/>
        <end position="55"/>
    </location>
</feature>
<evidence type="ECO:0000313" key="2">
    <source>
        <dbReference type="EMBL" id="JAH69730.1"/>
    </source>
</evidence>
<reference evidence="2" key="1">
    <citation type="submission" date="2014-11" db="EMBL/GenBank/DDBJ databases">
        <authorList>
            <person name="Amaro Gonzalez C."/>
        </authorList>
    </citation>
    <scope>NUCLEOTIDE SEQUENCE</scope>
</reference>
<keyword evidence="1" id="KW-1133">Transmembrane helix</keyword>
<sequence length="59" mass="6591">MSTAIYKPLRLLDNQCGNLLVLGYILTKGRTMDSLKVSVFGSFCVTFLCLLRTFISQTV</sequence>
<dbReference type="AlphaFoldDB" id="A0A0E9UX27"/>